<keyword evidence="1" id="KW-0732">Signal</keyword>
<evidence type="ECO:0000313" key="3">
    <source>
        <dbReference type="Proteomes" id="UP001140562"/>
    </source>
</evidence>
<reference evidence="2" key="1">
    <citation type="submission" date="2022-10" db="EMBL/GenBank/DDBJ databases">
        <title>Tapping the CABI collections for fungal endophytes: first genome assemblies for Collariella, Neodidymelliopsis, Ascochyta clinopodiicola, Didymella pomorum, Didymosphaeria variabile, Neocosmospora piperis and Neocucurbitaria cava.</title>
        <authorList>
            <person name="Hill R."/>
        </authorList>
    </citation>
    <scope>NUCLEOTIDE SEQUENCE</scope>
    <source>
        <strain evidence="2">IMI 360193</strain>
    </source>
</reference>
<comment type="caution">
    <text evidence="2">The sequence shown here is derived from an EMBL/GenBank/DDBJ whole genome shotgun (WGS) entry which is preliminary data.</text>
</comment>
<dbReference type="EMBL" id="JAPEUV010000093">
    <property type="protein sequence ID" value="KAJ4333512.1"/>
    <property type="molecule type" value="Genomic_DNA"/>
</dbReference>
<feature type="chain" id="PRO_5040892021" description="Apple domain-containing protein" evidence="1">
    <location>
        <begin position="18"/>
        <end position="328"/>
    </location>
</feature>
<name>A0A9W9BXV6_9PLEO</name>
<accession>A0A9W9BXV6</accession>
<dbReference type="Proteomes" id="UP001140562">
    <property type="component" value="Unassembled WGS sequence"/>
</dbReference>
<sequence>MARFVLLLTLLAAAAQSSPTPDILERDYATSKSFCKKVNVIVAVLNANKAASFCSSFLGVPAVTSTTTVSTTTVTTTKATTTITAPPSVVTTTATVTATSSTLYVFLPGNPPAQKRETIEGRNKKVQKPGYLNKFGDDIISSGCKCLDIPVKTIVASKTAISTVTVGQDLPVSDFSTTDSAKSKTGTTTTPLSTSTATQTVAGKTTTLYPCATPLPTSIPTIPYGDAQSPTDLNVENQRYDLSTPEGASAEACCNTCYFGITNCIQAYWYFYEGCVVQQAGAQGSGAGVSNSCPSGLFAGLMYVPDNSPAFRSTGDFAGPCGVQYNNL</sequence>
<proteinExistence type="predicted"/>
<feature type="signal peptide" evidence="1">
    <location>
        <begin position="1"/>
        <end position="17"/>
    </location>
</feature>
<organism evidence="2 3">
    <name type="scientific">Didymella glomerata</name>
    <dbReference type="NCBI Taxonomy" id="749621"/>
    <lineage>
        <taxon>Eukaryota</taxon>
        <taxon>Fungi</taxon>
        <taxon>Dikarya</taxon>
        <taxon>Ascomycota</taxon>
        <taxon>Pezizomycotina</taxon>
        <taxon>Dothideomycetes</taxon>
        <taxon>Pleosporomycetidae</taxon>
        <taxon>Pleosporales</taxon>
        <taxon>Pleosporineae</taxon>
        <taxon>Didymellaceae</taxon>
        <taxon>Didymella</taxon>
    </lineage>
</organism>
<dbReference type="OrthoDB" id="3796777at2759"/>
<gene>
    <name evidence="2" type="ORF">N0V87_007537</name>
</gene>
<evidence type="ECO:0000313" key="2">
    <source>
        <dbReference type="EMBL" id="KAJ4333512.1"/>
    </source>
</evidence>
<dbReference type="AlphaFoldDB" id="A0A9W9BXV6"/>
<protein>
    <recommendedName>
        <fullName evidence="4">Apple domain-containing protein</fullName>
    </recommendedName>
</protein>
<evidence type="ECO:0008006" key="4">
    <source>
        <dbReference type="Google" id="ProtNLM"/>
    </source>
</evidence>
<keyword evidence="3" id="KW-1185">Reference proteome</keyword>
<evidence type="ECO:0000256" key="1">
    <source>
        <dbReference type="SAM" id="SignalP"/>
    </source>
</evidence>